<dbReference type="Proteomes" id="UP000887574">
    <property type="component" value="Unplaced"/>
</dbReference>
<evidence type="ECO:0000313" key="2">
    <source>
        <dbReference type="Proteomes" id="UP000887574"/>
    </source>
</evidence>
<accession>A0A915E1D5</accession>
<protein>
    <submittedName>
        <fullName evidence="3">Uncharacterized protein</fullName>
    </submittedName>
</protein>
<evidence type="ECO:0000313" key="3">
    <source>
        <dbReference type="WBParaSite" id="jg25162"/>
    </source>
</evidence>
<proteinExistence type="predicted"/>
<organism evidence="2 3">
    <name type="scientific">Ditylenchus dipsaci</name>
    <dbReference type="NCBI Taxonomy" id="166011"/>
    <lineage>
        <taxon>Eukaryota</taxon>
        <taxon>Metazoa</taxon>
        <taxon>Ecdysozoa</taxon>
        <taxon>Nematoda</taxon>
        <taxon>Chromadorea</taxon>
        <taxon>Rhabditida</taxon>
        <taxon>Tylenchina</taxon>
        <taxon>Tylenchomorpha</taxon>
        <taxon>Sphaerularioidea</taxon>
        <taxon>Anguinidae</taxon>
        <taxon>Anguininae</taxon>
        <taxon>Ditylenchus</taxon>
    </lineage>
</organism>
<keyword evidence="2" id="KW-1185">Reference proteome</keyword>
<sequence>MKMKSTVVIIPARTVRAFPMQGKYANPLWKRSLCIIGGIHSKDWRTRSQSLRDNGLSSPVKESINAKDKPSRGMTARMIQQKLQLPTIKQIQNRKSYNAQKNGFSNTLSLEDLQKYYDEKKQIPVDEDQSFVVAFRHTVIIVLENGEAKAVSKFIMVILTPKLLRRQVQWPVCGFSEADKKFFPTGSAIASHEDKWCYGVFLKSIARWDPDRLYLTRLFIADGSAQITNGKQVHIINFDITLTGRHLSHLASPATFLAHVQANQG</sequence>
<feature type="region of interest" description="Disordered" evidence="1">
    <location>
        <begin position="50"/>
        <end position="72"/>
    </location>
</feature>
<dbReference type="AlphaFoldDB" id="A0A915E1D5"/>
<reference evidence="3" key="1">
    <citation type="submission" date="2022-11" db="UniProtKB">
        <authorList>
            <consortium name="WormBaseParasite"/>
        </authorList>
    </citation>
    <scope>IDENTIFICATION</scope>
</reference>
<dbReference type="WBParaSite" id="jg25162">
    <property type="protein sequence ID" value="jg25162"/>
    <property type="gene ID" value="jg25162"/>
</dbReference>
<evidence type="ECO:0000256" key="1">
    <source>
        <dbReference type="SAM" id="MobiDB-lite"/>
    </source>
</evidence>
<name>A0A915E1D5_9BILA</name>